<organism evidence="7 8">
    <name type="scientific">Proteiniborus ethanoligenes</name>
    <dbReference type="NCBI Taxonomy" id="415015"/>
    <lineage>
        <taxon>Bacteria</taxon>
        <taxon>Bacillati</taxon>
        <taxon>Bacillota</taxon>
        <taxon>Clostridia</taxon>
        <taxon>Eubacteriales</taxon>
        <taxon>Proteiniborus</taxon>
    </lineage>
</organism>
<dbReference type="CDD" id="cd06581">
    <property type="entry name" value="TM_PBP1_LivM_like"/>
    <property type="match status" value="1"/>
</dbReference>
<feature type="transmembrane region" description="Helical" evidence="6">
    <location>
        <begin position="12"/>
        <end position="29"/>
    </location>
</feature>
<feature type="transmembrane region" description="Helical" evidence="6">
    <location>
        <begin position="66"/>
        <end position="83"/>
    </location>
</feature>
<dbReference type="RefSeq" id="WP_091728676.1">
    <property type="nucleotide sequence ID" value="NZ_FNQE01000011.1"/>
</dbReference>
<accession>A0A1H3NTV6</accession>
<feature type="transmembrane region" description="Helical" evidence="6">
    <location>
        <begin position="163"/>
        <end position="183"/>
    </location>
</feature>
<dbReference type="Proteomes" id="UP000198625">
    <property type="component" value="Unassembled WGS sequence"/>
</dbReference>
<feature type="transmembrane region" description="Helical" evidence="6">
    <location>
        <begin position="292"/>
        <end position="316"/>
    </location>
</feature>
<evidence type="ECO:0000256" key="3">
    <source>
        <dbReference type="ARBA" id="ARBA00022692"/>
    </source>
</evidence>
<evidence type="ECO:0000313" key="7">
    <source>
        <dbReference type="EMBL" id="SDY91885.1"/>
    </source>
</evidence>
<evidence type="ECO:0000313" key="8">
    <source>
        <dbReference type="Proteomes" id="UP000198625"/>
    </source>
</evidence>
<dbReference type="PANTHER" id="PTHR30482">
    <property type="entry name" value="HIGH-AFFINITY BRANCHED-CHAIN AMINO ACID TRANSPORT SYSTEM PERMEASE"/>
    <property type="match status" value="1"/>
</dbReference>
<gene>
    <name evidence="7" type="ORF">SAMN05660462_01236</name>
</gene>
<evidence type="ECO:0000256" key="2">
    <source>
        <dbReference type="ARBA" id="ARBA00022475"/>
    </source>
</evidence>
<dbReference type="InterPro" id="IPR001851">
    <property type="entry name" value="ABC_transp_permease"/>
</dbReference>
<dbReference type="Pfam" id="PF02653">
    <property type="entry name" value="BPD_transp_2"/>
    <property type="match status" value="1"/>
</dbReference>
<dbReference type="AlphaFoldDB" id="A0A1H3NTV6"/>
<feature type="transmembrane region" description="Helical" evidence="6">
    <location>
        <begin position="214"/>
        <end position="236"/>
    </location>
</feature>
<dbReference type="InterPro" id="IPR043428">
    <property type="entry name" value="LivM-like"/>
</dbReference>
<dbReference type="GO" id="GO:0015658">
    <property type="term" value="F:branched-chain amino acid transmembrane transporter activity"/>
    <property type="evidence" value="ECO:0007669"/>
    <property type="project" value="InterPro"/>
</dbReference>
<proteinExistence type="predicted"/>
<dbReference type="STRING" id="415015.SAMN05660462_01236"/>
<keyword evidence="5 6" id="KW-0472">Membrane</keyword>
<comment type="subcellular location">
    <subcellularLocation>
        <location evidence="1">Cell membrane</location>
        <topology evidence="1">Multi-pass membrane protein</topology>
    </subcellularLocation>
</comment>
<dbReference type="OrthoDB" id="9789927at2"/>
<dbReference type="GO" id="GO:0005886">
    <property type="term" value="C:plasma membrane"/>
    <property type="evidence" value="ECO:0007669"/>
    <property type="project" value="UniProtKB-SubCell"/>
</dbReference>
<feature type="transmembrane region" description="Helical" evidence="6">
    <location>
        <begin position="248"/>
        <end position="272"/>
    </location>
</feature>
<protein>
    <submittedName>
        <fullName evidence="7">Branched-chain amino acid transport system permease protein</fullName>
    </submittedName>
</protein>
<dbReference type="PANTHER" id="PTHR30482:SF17">
    <property type="entry name" value="ABC TRANSPORTER ATP-BINDING PROTEIN"/>
    <property type="match status" value="1"/>
</dbReference>
<keyword evidence="8" id="KW-1185">Reference proteome</keyword>
<feature type="transmembrane region" description="Helical" evidence="6">
    <location>
        <begin position="89"/>
        <end position="108"/>
    </location>
</feature>
<keyword evidence="2" id="KW-1003">Cell membrane</keyword>
<sequence length="338" mass="37510">MMTLGKSLNRKHIIPTIILLVILSVIPFFSSLSIINLFTRIFILAVYGMSYDILRGYTGFINLGHAMFFGSGAYIVGILFTNFGANIPVFLLAIIVTVVFSSICAFLMGKISLRGGGNVLTATMITMALGEIVRNSAERWRSVTNGADGLTFRVPDILRDRLMFYYFALLFLIVMAIVLRKFIMSPTGRVLLAIRENEQRAQFLGYNVEKYKLISLQVAGIAGGLAGIMFGIFNRFANTDLLSIQQTLNALLYTLVGGTGTLYGGIVGSAVVNVVQNILLTLRSVHPIFERWLIFFGSMYVLVVLFMPQGFVGLWLKYRENKKRKDKETAKIEASSSS</sequence>
<name>A0A1H3NTV6_9FIRM</name>
<evidence type="ECO:0000256" key="4">
    <source>
        <dbReference type="ARBA" id="ARBA00022989"/>
    </source>
</evidence>
<keyword evidence="3 6" id="KW-0812">Transmembrane</keyword>
<keyword evidence="4 6" id="KW-1133">Transmembrane helix</keyword>
<evidence type="ECO:0000256" key="1">
    <source>
        <dbReference type="ARBA" id="ARBA00004651"/>
    </source>
</evidence>
<dbReference type="EMBL" id="FNQE01000011">
    <property type="protein sequence ID" value="SDY91885.1"/>
    <property type="molecule type" value="Genomic_DNA"/>
</dbReference>
<reference evidence="8" key="1">
    <citation type="submission" date="2016-10" db="EMBL/GenBank/DDBJ databases">
        <authorList>
            <person name="Varghese N."/>
            <person name="Submissions S."/>
        </authorList>
    </citation>
    <scope>NUCLEOTIDE SEQUENCE [LARGE SCALE GENOMIC DNA]</scope>
    <source>
        <strain evidence="8">DSM 21650</strain>
    </source>
</reference>
<evidence type="ECO:0000256" key="6">
    <source>
        <dbReference type="SAM" id="Phobius"/>
    </source>
</evidence>
<evidence type="ECO:0000256" key="5">
    <source>
        <dbReference type="ARBA" id="ARBA00023136"/>
    </source>
</evidence>